<evidence type="ECO:0000256" key="7">
    <source>
        <dbReference type="ARBA" id="ARBA00022759"/>
    </source>
</evidence>
<dbReference type="SUPFAM" id="SSF55315">
    <property type="entry name" value="L30e-like"/>
    <property type="match status" value="1"/>
</dbReference>
<dbReference type="GO" id="GO:0071025">
    <property type="term" value="P:RNA surveillance"/>
    <property type="evidence" value="ECO:0007669"/>
    <property type="project" value="InterPro"/>
</dbReference>
<dbReference type="GO" id="GO:0070966">
    <property type="term" value="P:nuclear-transcribed mRNA catabolic process, no-go decay"/>
    <property type="evidence" value="ECO:0007669"/>
    <property type="project" value="InterPro"/>
</dbReference>
<dbReference type="GO" id="GO:0032790">
    <property type="term" value="P:ribosome disassembly"/>
    <property type="evidence" value="ECO:0007669"/>
    <property type="project" value="TreeGrafter"/>
</dbReference>
<dbReference type="EMBL" id="DRYK01000048">
    <property type="protein sequence ID" value="HHP67845.1"/>
    <property type="molecule type" value="Genomic_DNA"/>
</dbReference>
<comment type="caution">
    <text evidence="11">The sequence shown here is derived from an EMBL/GenBank/DDBJ whole genome shotgun (WGS) entry which is preliminary data.</text>
</comment>
<dbReference type="Pfam" id="PF03465">
    <property type="entry name" value="eRF1_3"/>
    <property type="match status" value="1"/>
</dbReference>
<dbReference type="InterPro" id="IPR038069">
    <property type="entry name" value="Pelota/DOM34_N"/>
</dbReference>
<dbReference type="InterPro" id="IPR004405">
    <property type="entry name" value="TF_pelota"/>
</dbReference>
<keyword evidence="4 9" id="KW-0963">Cytoplasm</keyword>
<dbReference type="InterPro" id="IPR023521">
    <property type="entry name" value="Pelota_arc"/>
</dbReference>
<keyword evidence="6 9" id="KW-0479">Metal-binding</keyword>
<organism evidence="11">
    <name type="scientific">Thermogladius calderae</name>
    <dbReference type="NCBI Taxonomy" id="1200300"/>
    <lineage>
        <taxon>Archaea</taxon>
        <taxon>Thermoproteota</taxon>
        <taxon>Thermoprotei</taxon>
        <taxon>Desulfurococcales</taxon>
        <taxon>Desulfurococcaceae</taxon>
        <taxon>Thermogladius</taxon>
    </lineage>
</organism>
<keyword evidence="8 9" id="KW-0378">Hydrolase</keyword>
<gene>
    <name evidence="9" type="primary">pelA</name>
    <name evidence="11" type="ORF">ENM60_03535</name>
</gene>
<sequence length="353" mass="39710">MKILDSDEKKRIYKILVEDEEDLWVLRNIIREGDLVEATTTREVKPGEGGESRRFPMLLRVRVKDIEFQAFTDRLRIKGVVVEGPDKFGVVGKHHTLTIKPGDTVVLVEKRLDEFSRRLIEGFAKKRRILAVALDYEEVCFALVTEQGVKTLREYYTGLPGKEAVEEYEEALRRLLDRVVDEVIEYSKSLRVDGVLIGSPGYLKDGVSAKIRGRGFDKPLLTDNTSYGGCKGVDELLRRGGEKSLVGELNMTAALKYFEEFKNTIIRDPEQVAYGLDSVARAVEFNAVRVLLVSSSMLWSGREGPVDVNDVVVEAFRKGAEVYVIPPDSNIAPELEGFGGIIALLRFRLPYPP</sequence>
<dbReference type="SMART" id="SM01194">
    <property type="entry name" value="eRF1_1"/>
    <property type="match status" value="1"/>
</dbReference>
<dbReference type="GO" id="GO:0046872">
    <property type="term" value="F:metal ion binding"/>
    <property type="evidence" value="ECO:0007669"/>
    <property type="project" value="UniProtKB-UniRule"/>
</dbReference>
<comment type="domain">
    <text evidence="9">The N-terminal domain has the RNA-binding Sm fold. It harbors the endoribonuclease activity.</text>
</comment>
<name>A0A7J3XZ59_9CREN</name>
<evidence type="ECO:0000256" key="8">
    <source>
        <dbReference type="ARBA" id="ARBA00022801"/>
    </source>
</evidence>
<dbReference type="InterPro" id="IPR042226">
    <property type="entry name" value="eFR1_2_sf"/>
</dbReference>
<dbReference type="HAMAP" id="MF_01853">
    <property type="entry name" value="PelO"/>
    <property type="match status" value="1"/>
</dbReference>
<dbReference type="Gene3D" id="2.30.30.870">
    <property type="entry name" value="Pelota, domain A"/>
    <property type="match status" value="1"/>
</dbReference>
<accession>A0A7J3XZ59</accession>
<evidence type="ECO:0000256" key="1">
    <source>
        <dbReference type="ARBA" id="ARBA00001968"/>
    </source>
</evidence>
<feature type="domain" description="eRF1/Pelota-like N-terminal" evidence="10">
    <location>
        <begin position="1"/>
        <end position="125"/>
    </location>
</feature>
<dbReference type="InterPro" id="IPR005142">
    <property type="entry name" value="eRF1_3"/>
</dbReference>
<reference evidence="11" key="1">
    <citation type="journal article" date="2020" name="mSystems">
        <title>Genome- and Community-Level Interaction Insights into Carbon Utilization and Element Cycling Functions of Hydrothermarchaeota in Hydrothermal Sediment.</title>
        <authorList>
            <person name="Zhou Z."/>
            <person name="Liu Y."/>
            <person name="Xu W."/>
            <person name="Pan J."/>
            <person name="Luo Z.H."/>
            <person name="Li M."/>
        </authorList>
    </citation>
    <scope>NUCLEOTIDE SEQUENCE [LARGE SCALE GENOMIC DNA]</scope>
    <source>
        <strain evidence="11">SpSt-110</strain>
    </source>
</reference>
<keyword evidence="7 9" id="KW-0255">Endonuclease</keyword>
<evidence type="ECO:0000256" key="5">
    <source>
        <dbReference type="ARBA" id="ARBA00022722"/>
    </source>
</evidence>
<evidence type="ECO:0000313" key="11">
    <source>
        <dbReference type="EMBL" id="HHP67845.1"/>
    </source>
</evidence>
<comment type="subunit">
    <text evidence="9">Monomer.</text>
</comment>
<evidence type="ECO:0000256" key="2">
    <source>
        <dbReference type="ARBA" id="ARBA00004496"/>
    </source>
</evidence>
<proteinExistence type="inferred from homology"/>
<dbReference type="AlphaFoldDB" id="A0A7J3XZ59"/>
<dbReference type="GO" id="GO:0016787">
    <property type="term" value="F:hydrolase activity"/>
    <property type="evidence" value="ECO:0007669"/>
    <property type="project" value="UniProtKB-KW"/>
</dbReference>
<evidence type="ECO:0000256" key="9">
    <source>
        <dbReference type="HAMAP-Rule" id="MF_01853"/>
    </source>
</evidence>
<dbReference type="SUPFAM" id="SSF53137">
    <property type="entry name" value="Translational machinery components"/>
    <property type="match status" value="1"/>
</dbReference>
<dbReference type="InterPro" id="IPR029064">
    <property type="entry name" value="Ribosomal_eL30-like_sf"/>
</dbReference>
<dbReference type="SUPFAM" id="SSF159065">
    <property type="entry name" value="Dom34/Pelota N-terminal domain-like"/>
    <property type="match status" value="1"/>
</dbReference>
<dbReference type="PANTHER" id="PTHR10853">
    <property type="entry name" value="PELOTA"/>
    <property type="match status" value="1"/>
</dbReference>
<dbReference type="EC" id="3.1.-.-" evidence="9"/>
<comment type="function">
    <text evidence="9">May function in recognizing stalled ribosomes, interact with stem-loop structures in stalled mRNA molecules, and effect endonucleolytic cleavage of the mRNA. May play a role in the release non-functional ribosomes and degradation of damaged mRNAs. Has endoribonuclease activity.</text>
</comment>
<comment type="subcellular location">
    <subcellularLocation>
        <location evidence="2 9">Cytoplasm</location>
    </subcellularLocation>
</comment>
<evidence type="ECO:0000256" key="4">
    <source>
        <dbReference type="ARBA" id="ARBA00022490"/>
    </source>
</evidence>
<evidence type="ECO:0000256" key="3">
    <source>
        <dbReference type="ARBA" id="ARBA00009504"/>
    </source>
</evidence>
<dbReference type="PANTHER" id="PTHR10853:SF0">
    <property type="entry name" value="PROTEIN PELOTA HOMOLOG"/>
    <property type="match status" value="1"/>
</dbReference>
<dbReference type="Gene3D" id="3.30.420.60">
    <property type="entry name" value="eRF1 domain 2"/>
    <property type="match status" value="1"/>
</dbReference>
<dbReference type="Gene3D" id="3.30.1330.30">
    <property type="match status" value="1"/>
</dbReference>
<dbReference type="GO" id="GO:0005737">
    <property type="term" value="C:cytoplasm"/>
    <property type="evidence" value="ECO:0007669"/>
    <property type="project" value="UniProtKB-SubCell"/>
</dbReference>
<keyword evidence="5 9" id="KW-0540">Nuclease</keyword>
<dbReference type="Pfam" id="PF26356">
    <property type="entry name" value="Pelota_N"/>
    <property type="match status" value="1"/>
</dbReference>
<evidence type="ECO:0000256" key="6">
    <source>
        <dbReference type="ARBA" id="ARBA00022723"/>
    </source>
</evidence>
<protein>
    <recommendedName>
        <fullName evidence="9">Protein pelota homolog</fullName>
        <ecNumber evidence="9">3.1.-.-</ecNumber>
    </recommendedName>
</protein>
<comment type="similarity">
    <text evidence="3 9">Belongs to the eukaryotic release factor 1 family. Pelota subfamily.</text>
</comment>
<dbReference type="GO" id="GO:0004519">
    <property type="term" value="F:endonuclease activity"/>
    <property type="evidence" value="ECO:0007669"/>
    <property type="project" value="UniProtKB-UniRule"/>
</dbReference>
<dbReference type="InterPro" id="IPR058547">
    <property type="entry name" value="Pelota_N"/>
</dbReference>
<dbReference type="InterPro" id="IPR005140">
    <property type="entry name" value="eRF1_Pelota-like_N"/>
</dbReference>
<evidence type="ECO:0000259" key="10">
    <source>
        <dbReference type="SMART" id="SM01194"/>
    </source>
</evidence>
<comment type="cofactor">
    <cofactor evidence="1 9">
        <name>a divalent metal cation</name>
        <dbReference type="ChEBI" id="CHEBI:60240"/>
    </cofactor>
</comment>
<dbReference type="GO" id="GO:0070481">
    <property type="term" value="P:nuclear-transcribed mRNA catabolic process, non-stop decay"/>
    <property type="evidence" value="ECO:0007669"/>
    <property type="project" value="InterPro"/>
</dbReference>
<dbReference type="GO" id="GO:0070651">
    <property type="term" value="P:nonfunctional rRNA decay"/>
    <property type="evidence" value="ECO:0007669"/>
    <property type="project" value="TreeGrafter"/>
</dbReference>